<sequence>MAVATAKKASRKKPRQQPVFNWEGTDKRGAKVKGSMHSENALALKAELRRQGIIPSKVRKRSALEDLLSGGNKKIKPADIAYFSRQLATMLQSGVPLVQALDIVGKGDEHAGMRQLVAEIKNDVESGTALHTALQKHPRYFDDLFVSLVAAGESAGVLDTLLDKIATYKEKTESIKGKIKKALFYPTAVIVVAIVVTAILLIWVVPQFESLFRGFGADLPLFTQMVINLSDFMQSYWFIMLAAAIGLGWGFSTAKRRSKAFSRSVDRFSLKIPAIGNILYKASVARFARTLATMFAAGVPLVEGLRSVASATGNYVFESAVLQIREQVAAGQQLQISMRLSNLFPNMAIQMVAIGEESGSLDSMLAKVADYYEEEVDNAIDSLSSLLEPMIMAILGILVGGLVIAMYLPIFQMGAAI</sequence>
<gene>
    <name evidence="13" type="ordered locus">Mlg_2080</name>
</gene>
<keyword evidence="5" id="KW-0997">Cell inner membrane</keyword>
<evidence type="ECO:0000256" key="5">
    <source>
        <dbReference type="ARBA" id="ARBA00022519"/>
    </source>
</evidence>
<dbReference type="HOGENOM" id="CLU_035032_2_1_6"/>
<dbReference type="PROSITE" id="PS00874">
    <property type="entry name" value="T2SP_F"/>
    <property type="match status" value="1"/>
</dbReference>
<dbReference type="GO" id="GO:0005886">
    <property type="term" value="C:plasma membrane"/>
    <property type="evidence" value="ECO:0007669"/>
    <property type="project" value="UniProtKB-SubCell"/>
</dbReference>
<evidence type="ECO:0000259" key="12">
    <source>
        <dbReference type="Pfam" id="PF00482"/>
    </source>
</evidence>
<dbReference type="InterPro" id="IPR042094">
    <property type="entry name" value="T2SS_GspF_sf"/>
</dbReference>
<feature type="transmembrane region" description="Helical" evidence="11">
    <location>
        <begin position="183"/>
        <end position="205"/>
    </location>
</feature>
<proteinExistence type="inferred from homology"/>
<evidence type="ECO:0000256" key="3">
    <source>
        <dbReference type="ARBA" id="ARBA00022448"/>
    </source>
</evidence>
<evidence type="ECO:0000313" key="14">
    <source>
        <dbReference type="Proteomes" id="UP000001962"/>
    </source>
</evidence>
<keyword evidence="7 11" id="KW-1133">Transmembrane helix</keyword>
<evidence type="ECO:0000256" key="4">
    <source>
        <dbReference type="ARBA" id="ARBA00022475"/>
    </source>
</evidence>
<dbReference type="OrthoDB" id="9805682at2"/>
<feature type="domain" description="Type II secretion system protein GspF" evidence="12">
    <location>
        <begin position="83"/>
        <end position="206"/>
    </location>
</feature>
<organism evidence="13 14">
    <name type="scientific">Alkalilimnicola ehrlichii (strain ATCC BAA-1101 / DSM 17681 / MLHE-1)</name>
    <dbReference type="NCBI Taxonomy" id="187272"/>
    <lineage>
        <taxon>Bacteria</taxon>
        <taxon>Pseudomonadati</taxon>
        <taxon>Pseudomonadota</taxon>
        <taxon>Gammaproteobacteria</taxon>
        <taxon>Chromatiales</taxon>
        <taxon>Ectothiorhodospiraceae</taxon>
        <taxon>Alkalilimnicola</taxon>
    </lineage>
</organism>
<evidence type="ECO:0000256" key="7">
    <source>
        <dbReference type="ARBA" id="ARBA00022989"/>
    </source>
</evidence>
<reference evidence="14" key="1">
    <citation type="submission" date="2006-08" db="EMBL/GenBank/DDBJ databases">
        <title>Complete sequence of Alkalilimnicola ehrilichei MLHE-1.</title>
        <authorList>
            <person name="Copeland A."/>
            <person name="Lucas S."/>
            <person name="Lapidus A."/>
            <person name="Barry K."/>
            <person name="Detter J.C."/>
            <person name="Glavina del Rio T."/>
            <person name="Hammon N."/>
            <person name="Israni S."/>
            <person name="Dalin E."/>
            <person name="Tice H."/>
            <person name="Pitluck S."/>
            <person name="Sims D."/>
            <person name="Brettin T."/>
            <person name="Bruce D."/>
            <person name="Han C."/>
            <person name="Tapia R."/>
            <person name="Gilna P."/>
            <person name="Schmutz J."/>
            <person name="Larimer F."/>
            <person name="Land M."/>
            <person name="Hauser L."/>
            <person name="Kyrpides N."/>
            <person name="Mikhailova N."/>
            <person name="Oremland R.S."/>
            <person name="Hoeft S.E."/>
            <person name="Switzer-Blum J."/>
            <person name="Kulp T."/>
            <person name="King G."/>
            <person name="Tabita R."/>
            <person name="Witte B."/>
            <person name="Santini J.M."/>
            <person name="Basu P."/>
            <person name="Hollibaugh J.T."/>
            <person name="Xie G."/>
            <person name="Stolz J.F."/>
            <person name="Richardson P."/>
        </authorList>
    </citation>
    <scope>NUCLEOTIDE SEQUENCE [LARGE SCALE GENOMIC DNA]</scope>
    <source>
        <strain evidence="14">ATCC BAA-1101 / DSM 17681 / MLHE-1</strain>
    </source>
</reference>
<dbReference type="eggNOG" id="COG1459">
    <property type="taxonomic scope" value="Bacteria"/>
</dbReference>
<dbReference type="GO" id="GO:0015628">
    <property type="term" value="P:protein secretion by the type II secretion system"/>
    <property type="evidence" value="ECO:0007669"/>
    <property type="project" value="TreeGrafter"/>
</dbReference>
<comment type="similarity">
    <text evidence="2 9">Belongs to the GSP F family.</text>
</comment>
<dbReference type="Proteomes" id="UP000001962">
    <property type="component" value="Chromosome"/>
</dbReference>
<dbReference type="InterPro" id="IPR003004">
    <property type="entry name" value="GspF/PilC"/>
</dbReference>
<evidence type="ECO:0000256" key="1">
    <source>
        <dbReference type="ARBA" id="ARBA00004429"/>
    </source>
</evidence>
<keyword evidence="14" id="KW-1185">Reference proteome</keyword>
<dbReference type="PRINTS" id="PR00812">
    <property type="entry name" value="BCTERIALGSPF"/>
</dbReference>
<evidence type="ECO:0000256" key="6">
    <source>
        <dbReference type="ARBA" id="ARBA00022692"/>
    </source>
</evidence>
<keyword evidence="4" id="KW-1003">Cell membrane</keyword>
<dbReference type="PANTHER" id="PTHR30012">
    <property type="entry name" value="GENERAL SECRETION PATHWAY PROTEIN"/>
    <property type="match status" value="1"/>
</dbReference>
<feature type="domain" description="Type II secretion system protein GspF" evidence="12">
    <location>
        <begin position="287"/>
        <end position="409"/>
    </location>
</feature>
<dbReference type="Pfam" id="PF00482">
    <property type="entry name" value="T2SSF"/>
    <property type="match status" value="2"/>
</dbReference>
<keyword evidence="8 11" id="KW-0472">Membrane</keyword>
<keyword evidence="6 9" id="KW-0812">Transmembrane</keyword>
<evidence type="ECO:0000256" key="10">
    <source>
        <dbReference type="SAM" id="MobiDB-lite"/>
    </source>
</evidence>
<dbReference type="InterPro" id="IPR018076">
    <property type="entry name" value="T2SS_GspF_dom"/>
</dbReference>
<protein>
    <submittedName>
        <fullName evidence="13">Type II secretion system protein</fullName>
    </submittedName>
</protein>
<dbReference type="Gene3D" id="1.20.81.30">
    <property type="entry name" value="Type II secretion system (T2SS), domain F"/>
    <property type="match status" value="2"/>
</dbReference>
<evidence type="ECO:0000256" key="9">
    <source>
        <dbReference type="RuleBase" id="RU003923"/>
    </source>
</evidence>
<feature type="region of interest" description="Disordered" evidence="10">
    <location>
        <begin position="1"/>
        <end position="34"/>
    </location>
</feature>
<accession>Q0A6W5</accession>
<name>Q0A6W5_ALKEH</name>
<evidence type="ECO:0000313" key="13">
    <source>
        <dbReference type="EMBL" id="ABI57422.1"/>
    </source>
</evidence>
<evidence type="ECO:0000256" key="8">
    <source>
        <dbReference type="ARBA" id="ARBA00023136"/>
    </source>
</evidence>
<dbReference type="RefSeq" id="WP_011629816.1">
    <property type="nucleotide sequence ID" value="NC_008340.1"/>
</dbReference>
<dbReference type="FunFam" id="1.20.81.30:FF:000001">
    <property type="entry name" value="Type II secretion system protein F"/>
    <property type="match status" value="2"/>
</dbReference>
<evidence type="ECO:0000256" key="2">
    <source>
        <dbReference type="ARBA" id="ARBA00005745"/>
    </source>
</evidence>
<dbReference type="PANTHER" id="PTHR30012:SF7">
    <property type="entry name" value="PROTEIN TRANSPORT PROTEIN HOFC HOMOLOG"/>
    <property type="match status" value="1"/>
</dbReference>
<feature type="transmembrane region" description="Helical" evidence="11">
    <location>
        <begin position="235"/>
        <end position="254"/>
    </location>
</feature>
<dbReference type="KEGG" id="aeh:Mlg_2080"/>
<keyword evidence="3 9" id="KW-0813">Transport</keyword>
<dbReference type="InterPro" id="IPR001992">
    <property type="entry name" value="T2SS_GspF/T4SS_PilC_CS"/>
</dbReference>
<dbReference type="AlphaFoldDB" id="Q0A6W5"/>
<evidence type="ECO:0000256" key="11">
    <source>
        <dbReference type="SAM" id="Phobius"/>
    </source>
</evidence>
<dbReference type="EMBL" id="CP000453">
    <property type="protein sequence ID" value="ABI57422.1"/>
    <property type="molecule type" value="Genomic_DNA"/>
</dbReference>
<comment type="subcellular location">
    <subcellularLocation>
        <location evidence="1 9">Cell inner membrane</location>
        <topology evidence="1 9">Multi-pass membrane protein</topology>
    </subcellularLocation>
</comment>
<feature type="transmembrane region" description="Helical" evidence="11">
    <location>
        <begin position="390"/>
        <end position="410"/>
    </location>
</feature>